<accession>A0ABT9UQB5</accession>
<comment type="caution">
    <text evidence="2">The sequence shown here is derived from an EMBL/GenBank/DDBJ whole genome shotgun (WGS) entry which is preliminary data.</text>
</comment>
<evidence type="ECO:0000313" key="3">
    <source>
        <dbReference type="Proteomes" id="UP001228504"/>
    </source>
</evidence>
<dbReference type="Pfam" id="PF01869">
    <property type="entry name" value="BcrAD_BadFG"/>
    <property type="match status" value="1"/>
</dbReference>
<dbReference type="EMBL" id="JAUSUF010000001">
    <property type="protein sequence ID" value="MDQ0148854.1"/>
    <property type="molecule type" value="Genomic_DNA"/>
</dbReference>
<dbReference type="InterPro" id="IPR002731">
    <property type="entry name" value="ATPase_BadF"/>
</dbReference>
<name>A0ABT9UQB5_9FIRM</name>
<dbReference type="InterPro" id="IPR039758">
    <property type="entry name" value="NAGK-like"/>
</dbReference>
<evidence type="ECO:0000313" key="2">
    <source>
        <dbReference type="EMBL" id="MDQ0148854.1"/>
    </source>
</evidence>
<dbReference type="InterPro" id="IPR043129">
    <property type="entry name" value="ATPase_NBD"/>
</dbReference>
<evidence type="ECO:0000259" key="1">
    <source>
        <dbReference type="Pfam" id="PF01869"/>
    </source>
</evidence>
<proteinExistence type="predicted"/>
<protein>
    <submittedName>
        <fullName evidence="2">N-acetylglucosamine kinase-like BadF-type ATPase</fullName>
    </submittedName>
</protein>
<dbReference type="PANTHER" id="PTHR12862">
    <property type="entry name" value="BADF TYPE ATPASE DOMAIN-CONTAINING PROTEIN"/>
    <property type="match status" value="1"/>
</dbReference>
<dbReference type="PANTHER" id="PTHR12862:SF0">
    <property type="entry name" value="N-ACETYL-D-GLUCOSAMINE KINASE"/>
    <property type="match status" value="1"/>
</dbReference>
<keyword evidence="3" id="KW-1185">Reference proteome</keyword>
<dbReference type="SUPFAM" id="SSF53067">
    <property type="entry name" value="Actin-like ATPase domain"/>
    <property type="match status" value="2"/>
</dbReference>
<reference evidence="2 3" key="1">
    <citation type="submission" date="2023-07" db="EMBL/GenBank/DDBJ databases">
        <title>Genomic Encyclopedia of Type Strains, Phase IV (KMG-IV): sequencing the most valuable type-strain genomes for metagenomic binning, comparative biology and taxonomic classification.</title>
        <authorList>
            <person name="Goeker M."/>
        </authorList>
    </citation>
    <scope>NUCLEOTIDE SEQUENCE [LARGE SCALE GENOMIC DNA]</scope>
    <source>
        <strain evidence="2 3">DSM 20694</strain>
    </source>
</reference>
<feature type="domain" description="ATPase BadF/BadG/BcrA/BcrD type" evidence="1">
    <location>
        <begin position="5"/>
        <end position="288"/>
    </location>
</feature>
<dbReference type="CDD" id="cd24007">
    <property type="entry name" value="ASKHA_NBD_eukNAGK-like"/>
    <property type="match status" value="1"/>
</dbReference>
<gene>
    <name evidence="2" type="ORF">J2S18_000771</name>
</gene>
<organism evidence="2 3">
    <name type="scientific">Eubacterium multiforme</name>
    <dbReference type="NCBI Taxonomy" id="83339"/>
    <lineage>
        <taxon>Bacteria</taxon>
        <taxon>Bacillati</taxon>
        <taxon>Bacillota</taxon>
        <taxon>Clostridia</taxon>
        <taxon>Eubacteriales</taxon>
        <taxon>Eubacteriaceae</taxon>
        <taxon>Eubacterium</taxon>
    </lineage>
</organism>
<dbReference type="Gene3D" id="3.30.420.40">
    <property type="match status" value="2"/>
</dbReference>
<sequence>MKYIIGVDGGGTKTETIAYDLKGNILRSALTGFGNLVNDEKKALENITSGIEVIINDLGSKDVVGIYLGLAGSEVSENAKKVRDEINNKFGLDSIVMNDGDLALKAMLKGEDGILVIAGTGSNVFGINKGKQGRCGGWGHLLGDEGSAYKISIEAVKRMIYEYDFGLDKSNLSKEILKSLNINSVDKIIGFIYSNNKDKIASLGSVVSKCADNGDCYAKKILEDEGILLAKDVERVFKTLEFKHCKVGLVGGVIKNSKILRNSFEKYLNEHITVDEFIDDEVSASKGAYYIYKNLEI</sequence>
<dbReference type="Proteomes" id="UP001228504">
    <property type="component" value="Unassembled WGS sequence"/>
</dbReference>
<dbReference type="RefSeq" id="WP_307483448.1">
    <property type="nucleotide sequence ID" value="NZ_JAUSUF010000001.1"/>
</dbReference>